<dbReference type="Gene3D" id="3.40.50.720">
    <property type="entry name" value="NAD(P)-binding Rossmann-like Domain"/>
    <property type="match status" value="1"/>
</dbReference>
<name>A0ABX2TMH5_9PROT</name>
<accession>A0ABX2TMH5</accession>
<dbReference type="InterPro" id="IPR013328">
    <property type="entry name" value="6PGD_dom2"/>
</dbReference>
<dbReference type="Pfam" id="PF09130">
    <property type="entry name" value="DUF1932"/>
    <property type="match status" value="1"/>
</dbReference>
<keyword evidence="5" id="KW-1185">Reference proteome</keyword>
<evidence type="ECO:0000259" key="2">
    <source>
        <dbReference type="Pfam" id="PF03446"/>
    </source>
</evidence>
<dbReference type="InterPro" id="IPR036291">
    <property type="entry name" value="NAD(P)-bd_dom_sf"/>
</dbReference>
<evidence type="ECO:0000313" key="4">
    <source>
        <dbReference type="EMBL" id="NYZ24861.1"/>
    </source>
</evidence>
<feature type="domain" description="6-phosphogluconate dehydrogenase NADP-binding" evidence="2">
    <location>
        <begin position="4"/>
        <end position="149"/>
    </location>
</feature>
<dbReference type="EMBL" id="JABFDB010000046">
    <property type="protein sequence ID" value="NYZ24861.1"/>
    <property type="molecule type" value="Genomic_DNA"/>
</dbReference>
<dbReference type="PIRSF" id="PIRSF000103">
    <property type="entry name" value="HIBADH"/>
    <property type="match status" value="1"/>
</dbReference>
<feature type="domain" description="Phosphogluconate dehydrogenase NAD-binding putative C-terminal" evidence="3">
    <location>
        <begin position="198"/>
        <end position="268"/>
    </location>
</feature>
<evidence type="ECO:0000259" key="3">
    <source>
        <dbReference type="Pfam" id="PF09130"/>
    </source>
</evidence>
<proteinExistence type="predicted"/>
<dbReference type="SUPFAM" id="SSF48179">
    <property type="entry name" value="6-phosphogluconate dehydrogenase C-terminal domain-like"/>
    <property type="match status" value="1"/>
</dbReference>
<dbReference type="InterPro" id="IPR015814">
    <property type="entry name" value="Pgluconate_DH_NAD-bd_C"/>
</dbReference>
<dbReference type="SUPFAM" id="SSF51735">
    <property type="entry name" value="NAD(P)-binding Rossmann-fold domains"/>
    <property type="match status" value="1"/>
</dbReference>
<evidence type="ECO:0000256" key="1">
    <source>
        <dbReference type="ARBA" id="ARBA00023002"/>
    </source>
</evidence>
<dbReference type="InterPro" id="IPR006115">
    <property type="entry name" value="6PGDH_NADP-bd"/>
</dbReference>
<dbReference type="Proteomes" id="UP000584642">
    <property type="component" value="Unassembled WGS sequence"/>
</dbReference>
<dbReference type="Gene3D" id="1.10.1040.10">
    <property type="entry name" value="N-(1-d-carboxylethyl)-l-norvaline Dehydrogenase, domain 2"/>
    <property type="match status" value="1"/>
</dbReference>
<gene>
    <name evidence="4" type="ORF">HND93_34590</name>
</gene>
<keyword evidence="1" id="KW-0560">Oxidoreductase</keyword>
<organism evidence="4 5">
    <name type="scientific">Azospirillum oleiclasticum</name>
    <dbReference type="NCBI Taxonomy" id="2735135"/>
    <lineage>
        <taxon>Bacteria</taxon>
        <taxon>Pseudomonadati</taxon>
        <taxon>Pseudomonadota</taxon>
        <taxon>Alphaproteobacteria</taxon>
        <taxon>Rhodospirillales</taxon>
        <taxon>Azospirillaceae</taxon>
        <taxon>Azospirillum</taxon>
    </lineage>
</organism>
<evidence type="ECO:0000313" key="5">
    <source>
        <dbReference type="Proteomes" id="UP000584642"/>
    </source>
</evidence>
<sequence length="299" mass="31015">MGKLAFIGFGEAASAFLGGWRRAGLTGGVAAYDIKTGSADAAERGRKWADYAAAGVAGAERLEQALAGASIVFSLVTADQALAAARAAAERIAPGTLYLDGNSCAPGTKREEARILEEAGARYVDLAVMAPVHPRLHRTPLLVSGPHAAAALAALAELDMDAGEAPGPVGTASSIKMIRSVMMKGLEALFLESVLAGRRAGVDGVVLDSLDVTFPGFGFKERAAYMQERVMTHGVRRAAEMREVARTVDELGLDGGMARAAVAWQQRVGALGLDAGAIGRDDYGALADAILARLDPKDR</sequence>
<dbReference type="InterPro" id="IPR008927">
    <property type="entry name" value="6-PGluconate_DH-like_C_sf"/>
</dbReference>
<dbReference type="InterPro" id="IPR015815">
    <property type="entry name" value="HIBADH-related"/>
</dbReference>
<comment type="caution">
    <text evidence="4">The sequence shown here is derived from an EMBL/GenBank/DDBJ whole genome shotgun (WGS) entry which is preliminary data.</text>
</comment>
<protein>
    <submittedName>
        <fullName evidence="4">DUF1932 domain-containing protein</fullName>
    </submittedName>
</protein>
<dbReference type="Pfam" id="PF03446">
    <property type="entry name" value="NAD_binding_2"/>
    <property type="match status" value="1"/>
</dbReference>
<reference evidence="4 5" key="1">
    <citation type="submission" date="2020-05" db="EMBL/GenBank/DDBJ databases">
        <title>Azospirillum oleiclasticum sp. nov, a nitrogen-fixing and heavy crude oil-emulsifying bacterium isolated from the crude oil of Yumen Oilfield.</title>
        <authorList>
            <person name="Wu D."/>
            <person name="Cai M."/>
            <person name="Zhang X."/>
        </authorList>
    </citation>
    <scope>NUCLEOTIDE SEQUENCE [LARGE SCALE GENOMIC DNA]</scope>
    <source>
        <strain evidence="4 5">ROY-1-1-2</strain>
    </source>
</reference>